<dbReference type="InterPro" id="IPR012341">
    <property type="entry name" value="6hp_glycosidase-like_sf"/>
</dbReference>
<feature type="chain" id="PRO_5020737790" description="Alpha-L-rhamnosidase six-hairpin glycosidase domain-containing protein" evidence="2">
    <location>
        <begin position="37"/>
        <end position="439"/>
    </location>
</feature>
<dbReference type="Gene3D" id="1.50.10.10">
    <property type="match status" value="1"/>
</dbReference>
<keyword evidence="2" id="KW-0732">Signal</keyword>
<comment type="caution">
    <text evidence="3">The sequence shown here is derived from an EMBL/GenBank/DDBJ whole genome shotgun (WGS) entry which is preliminary data.</text>
</comment>
<dbReference type="PANTHER" id="PTHR34987">
    <property type="entry name" value="C, PUTATIVE (AFU_ORTHOLOGUE AFUA_3G02880)-RELATED"/>
    <property type="match status" value="1"/>
</dbReference>
<dbReference type="EMBL" id="SDHX01000001">
    <property type="protein sequence ID" value="RXK55933.1"/>
    <property type="molecule type" value="Genomic_DNA"/>
</dbReference>
<dbReference type="Proteomes" id="UP000290218">
    <property type="component" value="Unassembled WGS sequence"/>
</dbReference>
<protein>
    <recommendedName>
        <fullName evidence="5">Alpha-L-rhamnosidase six-hairpin glycosidase domain-containing protein</fullName>
    </recommendedName>
</protein>
<feature type="region of interest" description="Disordered" evidence="1">
    <location>
        <begin position="415"/>
        <end position="439"/>
    </location>
</feature>
<evidence type="ECO:0000313" key="3">
    <source>
        <dbReference type="EMBL" id="RXK55933.1"/>
    </source>
</evidence>
<gene>
    <name evidence="3" type="ORF">ESB00_08655</name>
</gene>
<name>A0A4Q1CA44_9BACT</name>
<feature type="signal peptide" evidence="2">
    <location>
        <begin position="1"/>
        <end position="36"/>
    </location>
</feature>
<accession>A0A4Q1CA44</accession>
<reference evidence="3 4" key="1">
    <citation type="submission" date="2019-01" db="EMBL/GenBank/DDBJ databases">
        <title>Lacunisphaera sp. strain TWA-58.</title>
        <authorList>
            <person name="Chen W.-M."/>
        </authorList>
    </citation>
    <scope>NUCLEOTIDE SEQUENCE [LARGE SCALE GENOMIC DNA]</scope>
    <source>
        <strain evidence="3 4">TWA-58</strain>
    </source>
</reference>
<evidence type="ECO:0008006" key="5">
    <source>
        <dbReference type="Google" id="ProtNLM"/>
    </source>
</evidence>
<dbReference type="AlphaFoldDB" id="A0A4Q1CA44"/>
<keyword evidence="4" id="KW-1185">Reference proteome</keyword>
<organism evidence="3 4">
    <name type="scientific">Oleiharenicola lentus</name>
    <dbReference type="NCBI Taxonomy" id="2508720"/>
    <lineage>
        <taxon>Bacteria</taxon>
        <taxon>Pseudomonadati</taxon>
        <taxon>Verrucomicrobiota</taxon>
        <taxon>Opitutia</taxon>
        <taxon>Opitutales</taxon>
        <taxon>Opitutaceae</taxon>
        <taxon>Oleiharenicola</taxon>
    </lineage>
</organism>
<sequence length="439" mass="49292">MKPPPQRTILARAVTRFRLGVLATAMTCSLPISLPAALPAFVPTDAEFQQDARWLQTYTAGLVATNRATYKDGRTVFYTDALKHYGLLFTRDFAYFVEFAGDLLSPQETSGYLEFLLAGQRKDGCIPDRVTAAGKPIYSPGGERSPMADHALENAAFLASAVCRYVERTGDLDFLRRHERALRRGLDHINRAENGLVYNRPDNPQCVYGYTDIVRQTGHLLMCSALYYEACSQMARVCQKAGVGEPDEYLRRAELIKKNIGRLWDRDSGAFYAADGLCRQYDVWGTAFVISRNLATNEQEQKALNFLVNNYDRYAQKGQIRHLLTYSTWQSTFEYRPEGVYQNGGYWATPLAWLVPVLARRDPTLAQRALRDCLADFRERGIHEWINGGVTVLPDFFNSAISVYSLLSAENTAEPTARSGFPTATSTPTTPSQPHESSR</sequence>
<dbReference type="InterPro" id="IPR008928">
    <property type="entry name" value="6-hairpin_glycosidase_sf"/>
</dbReference>
<evidence type="ECO:0000256" key="2">
    <source>
        <dbReference type="SAM" id="SignalP"/>
    </source>
</evidence>
<dbReference type="PANTHER" id="PTHR34987:SF4">
    <property type="entry name" value="ALPHA-L-RHAMNOSIDASE C-TERMINAL DOMAIN-CONTAINING PROTEIN"/>
    <property type="match status" value="1"/>
</dbReference>
<proteinExistence type="predicted"/>
<dbReference type="OrthoDB" id="9798687at2"/>
<feature type="compositionally biased region" description="Low complexity" evidence="1">
    <location>
        <begin position="419"/>
        <end position="439"/>
    </location>
</feature>
<dbReference type="RefSeq" id="WP_129047300.1">
    <property type="nucleotide sequence ID" value="NZ_SDHX01000001.1"/>
</dbReference>
<evidence type="ECO:0000256" key="1">
    <source>
        <dbReference type="SAM" id="MobiDB-lite"/>
    </source>
</evidence>
<dbReference type="GO" id="GO:0005975">
    <property type="term" value="P:carbohydrate metabolic process"/>
    <property type="evidence" value="ECO:0007669"/>
    <property type="project" value="InterPro"/>
</dbReference>
<evidence type="ECO:0000313" key="4">
    <source>
        <dbReference type="Proteomes" id="UP000290218"/>
    </source>
</evidence>
<dbReference type="SUPFAM" id="SSF48208">
    <property type="entry name" value="Six-hairpin glycosidases"/>
    <property type="match status" value="1"/>
</dbReference>